<evidence type="ECO:0000313" key="10">
    <source>
        <dbReference type="EMBL" id="MBB5887795.1"/>
    </source>
</evidence>
<dbReference type="Proteomes" id="UP000562464">
    <property type="component" value="Unassembled WGS sequence"/>
</dbReference>
<dbReference type="InterPro" id="IPR012337">
    <property type="entry name" value="RNaseH-like_sf"/>
</dbReference>
<dbReference type="GO" id="GO:0005829">
    <property type="term" value="C:cytosol"/>
    <property type="evidence" value="ECO:0007669"/>
    <property type="project" value="TreeGrafter"/>
</dbReference>
<protein>
    <recommendedName>
        <fullName evidence="8">DNA polymerase III polC-type</fullName>
    </recommendedName>
</protein>
<reference evidence="10 11" key="1">
    <citation type="submission" date="2020-08" db="EMBL/GenBank/DDBJ databases">
        <title>Genomic Encyclopedia of Type Strains, Phase IV (KMG-IV): sequencing the most valuable type-strain genomes for metagenomic binning, comparative biology and taxonomic classification.</title>
        <authorList>
            <person name="Goeker M."/>
        </authorList>
    </citation>
    <scope>NUCLEOTIDE SEQUENCE [LARGE SCALE GENOMIC DNA]</scope>
    <source>
        <strain evidence="10 11">DSM 14925</strain>
    </source>
</reference>
<keyword evidence="1" id="KW-0808">Transferase</keyword>
<sequence>MTKSTYIVMDFETTGFSPSNNEIIQLGAVKFDGKNEIARFNQLIKPQRSSLSPQITRLTGIDAGHLESQPLLDEVFDDFLNFISGELIVGHNIGFDMSFLDYELDQHRRREFFETYDTVTGAKKKMPFLQNYKLSTIKYFFDMRLKSHDALNDCLITARLYQWLELEGN</sequence>
<keyword evidence="6 10" id="KW-0269">Exonuclease</keyword>
<dbReference type="PANTHER" id="PTHR30231:SF4">
    <property type="entry name" value="PROTEIN NEN2"/>
    <property type="match status" value="1"/>
</dbReference>
<dbReference type="GO" id="GO:0006260">
    <property type="term" value="P:DNA replication"/>
    <property type="evidence" value="ECO:0007669"/>
    <property type="project" value="UniProtKB-KW"/>
</dbReference>
<dbReference type="InterPro" id="IPR036397">
    <property type="entry name" value="RNaseH_sf"/>
</dbReference>
<feature type="domain" description="Exonuclease" evidence="9">
    <location>
        <begin position="5"/>
        <end position="169"/>
    </location>
</feature>
<dbReference type="GO" id="GO:0008408">
    <property type="term" value="F:3'-5' exonuclease activity"/>
    <property type="evidence" value="ECO:0007669"/>
    <property type="project" value="TreeGrafter"/>
</dbReference>
<dbReference type="NCBIfam" id="TIGR00573">
    <property type="entry name" value="dnaq"/>
    <property type="match status" value="1"/>
</dbReference>
<dbReference type="Pfam" id="PF00929">
    <property type="entry name" value="RNase_T"/>
    <property type="match status" value="1"/>
</dbReference>
<evidence type="ECO:0000256" key="3">
    <source>
        <dbReference type="ARBA" id="ARBA00022705"/>
    </source>
</evidence>
<dbReference type="CDD" id="cd06127">
    <property type="entry name" value="DEDDh"/>
    <property type="match status" value="1"/>
</dbReference>
<dbReference type="PANTHER" id="PTHR30231">
    <property type="entry name" value="DNA POLYMERASE III SUBUNIT EPSILON"/>
    <property type="match status" value="1"/>
</dbReference>
<evidence type="ECO:0000259" key="9">
    <source>
        <dbReference type="SMART" id="SM00479"/>
    </source>
</evidence>
<keyword evidence="5" id="KW-0378">Hydrolase</keyword>
<evidence type="ECO:0000313" key="11">
    <source>
        <dbReference type="Proteomes" id="UP000562464"/>
    </source>
</evidence>
<evidence type="ECO:0000256" key="2">
    <source>
        <dbReference type="ARBA" id="ARBA00022695"/>
    </source>
</evidence>
<evidence type="ECO:0000256" key="7">
    <source>
        <dbReference type="ARBA" id="ARBA00022932"/>
    </source>
</evidence>
<evidence type="ECO:0000256" key="6">
    <source>
        <dbReference type="ARBA" id="ARBA00022839"/>
    </source>
</evidence>
<dbReference type="FunFam" id="3.30.420.10:FF:000045">
    <property type="entry name" value="3'-5' exonuclease DinG"/>
    <property type="match status" value="1"/>
</dbReference>
<accession>A0A841C5S2</accession>
<keyword evidence="4" id="KW-0540">Nuclease</keyword>
<evidence type="ECO:0000256" key="1">
    <source>
        <dbReference type="ARBA" id="ARBA00022679"/>
    </source>
</evidence>
<dbReference type="AlphaFoldDB" id="A0A841C5S2"/>
<keyword evidence="11" id="KW-1185">Reference proteome</keyword>
<proteinExistence type="predicted"/>
<dbReference type="InterPro" id="IPR006054">
    <property type="entry name" value="DnaQ"/>
</dbReference>
<keyword evidence="3" id="KW-0235">DNA replication</keyword>
<evidence type="ECO:0000256" key="5">
    <source>
        <dbReference type="ARBA" id="ARBA00022801"/>
    </source>
</evidence>
<dbReference type="InterPro" id="IPR013520">
    <property type="entry name" value="Ribonucl_H"/>
</dbReference>
<dbReference type="SUPFAM" id="SSF53098">
    <property type="entry name" value="Ribonuclease H-like"/>
    <property type="match status" value="1"/>
</dbReference>
<comment type="caution">
    <text evidence="10">The sequence shown here is derived from an EMBL/GenBank/DDBJ whole genome shotgun (WGS) entry which is preliminary data.</text>
</comment>
<dbReference type="Gene3D" id="3.30.420.10">
    <property type="entry name" value="Ribonuclease H-like superfamily/Ribonuclease H"/>
    <property type="match status" value="1"/>
</dbReference>
<keyword evidence="2" id="KW-0548">Nucleotidyltransferase</keyword>
<dbReference type="GO" id="GO:0003677">
    <property type="term" value="F:DNA binding"/>
    <property type="evidence" value="ECO:0007669"/>
    <property type="project" value="InterPro"/>
</dbReference>
<dbReference type="GO" id="GO:0003887">
    <property type="term" value="F:DNA-directed DNA polymerase activity"/>
    <property type="evidence" value="ECO:0007669"/>
    <property type="project" value="UniProtKB-KW"/>
</dbReference>
<keyword evidence="7" id="KW-0239">DNA-directed DNA polymerase</keyword>
<name>A0A841C5S2_9LACT</name>
<dbReference type="SMART" id="SM00479">
    <property type="entry name" value="EXOIII"/>
    <property type="match status" value="1"/>
</dbReference>
<gene>
    <name evidence="10" type="ORF">HNQ37_000672</name>
</gene>
<evidence type="ECO:0000256" key="4">
    <source>
        <dbReference type="ARBA" id="ARBA00022722"/>
    </source>
</evidence>
<evidence type="ECO:0000256" key="8">
    <source>
        <dbReference type="ARBA" id="ARBA00070925"/>
    </source>
</evidence>
<dbReference type="EMBL" id="JACHHV010000008">
    <property type="protein sequence ID" value="MBB5887795.1"/>
    <property type="molecule type" value="Genomic_DNA"/>
</dbReference>
<dbReference type="RefSeq" id="WP_183539286.1">
    <property type="nucleotide sequence ID" value="NZ_DASWOY010000027.1"/>
</dbReference>
<organism evidence="10 11">
    <name type="scientific">Lactovum miscens</name>
    <dbReference type="NCBI Taxonomy" id="190387"/>
    <lineage>
        <taxon>Bacteria</taxon>
        <taxon>Bacillati</taxon>
        <taxon>Bacillota</taxon>
        <taxon>Bacilli</taxon>
        <taxon>Lactobacillales</taxon>
        <taxon>Streptococcaceae</taxon>
        <taxon>Lactovum</taxon>
    </lineage>
</organism>